<keyword evidence="5" id="KW-1185">Reference proteome</keyword>
<reference evidence="4 5" key="1">
    <citation type="journal article" date="2021" name="Nat. Commun.">
        <title>Genetic determinants of endophytism in the Arabidopsis root mycobiome.</title>
        <authorList>
            <person name="Mesny F."/>
            <person name="Miyauchi S."/>
            <person name="Thiergart T."/>
            <person name="Pickel B."/>
            <person name="Atanasova L."/>
            <person name="Karlsson M."/>
            <person name="Huettel B."/>
            <person name="Barry K.W."/>
            <person name="Haridas S."/>
            <person name="Chen C."/>
            <person name="Bauer D."/>
            <person name="Andreopoulos W."/>
            <person name="Pangilinan J."/>
            <person name="LaButti K."/>
            <person name="Riley R."/>
            <person name="Lipzen A."/>
            <person name="Clum A."/>
            <person name="Drula E."/>
            <person name="Henrissat B."/>
            <person name="Kohler A."/>
            <person name="Grigoriev I.V."/>
            <person name="Martin F.M."/>
            <person name="Hacquard S."/>
        </authorList>
    </citation>
    <scope>NUCLEOTIDE SEQUENCE [LARGE SCALE GENOMIC DNA]</scope>
    <source>
        <strain evidence="4 5">MPI-CAGE-CH-0241</strain>
    </source>
</reference>
<dbReference type="Proteomes" id="UP000777438">
    <property type="component" value="Unassembled WGS sequence"/>
</dbReference>
<evidence type="ECO:0000256" key="1">
    <source>
        <dbReference type="ARBA" id="ARBA00006484"/>
    </source>
</evidence>
<evidence type="ECO:0000256" key="2">
    <source>
        <dbReference type="ARBA" id="ARBA00022857"/>
    </source>
</evidence>
<dbReference type="EMBL" id="JAGPYM010000004">
    <property type="protein sequence ID" value="KAH6895400.1"/>
    <property type="molecule type" value="Genomic_DNA"/>
</dbReference>
<dbReference type="PANTHER" id="PTHR24320:SF236">
    <property type="entry name" value="SHORT-CHAIN DEHYDROGENASE-RELATED"/>
    <property type="match status" value="1"/>
</dbReference>
<keyword evidence="3" id="KW-0560">Oxidoreductase</keyword>
<dbReference type="Pfam" id="PF00106">
    <property type="entry name" value="adh_short"/>
    <property type="match status" value="1"/>
</dbReference>
<dbReference type="SUPFAM" id="SSF51735">
    <property type="entry name" value="NAD(P)-binding Rossmann-fold domains"/>
    <property type="match status" value="1"/>
</dbReference>
<gene>
    <name evidence="4" type="ORF">B0T10DRAFT_545094</name>
</gene>
<organism evidence="4 5">
    <name type="scientific">Thelonectria olida</name>
    <dbReference type="NCBI Taxonomy" id="1576542"/>
    <lineage>
        <taxon>Eukaryota</taxon>
        <taxon>Fungi</taxon>
        <taxon>Dikarya</taxon>
        <taxon>Ascomycota</taxon>
        <taxon>Pezizomycotina</taxon>
        <taxon>Sordariomycetes</taxon>
        <taxon>Hypocreomycetidae</taxon>
        <taxon>Hypocreales</taxon>
        <taxon>Nectriaceae</taxon>
        <taxon>Thelonectria</taxon>
    </lineage>
</organism>
<accession>A0A9P8WFA8</accession>
<comment type="similarity">
    <text evidence="1">Belongs to the short-chain dehydrogenases/reductases (SDR) family.</text>
</comment>
<evidence type="ECO:0000256" key="3">
    <source>
        <dbReference type="ARBA" id="ARBA00023002"/>
    </source>
</evidence>
<proteinExistence type="inferred from homology"/>
<dbReference type="Gene3D" id="3.40.50.720">
    <property type="entry name" value="NAD(P)-binding Rossmann-like Domain"/>
    <property type="match status" value="1"/>
</dbReference>
<sequence length="333" mass="36096">MGLSLSHIFPPSPGFTEKNLPDLAGKVFFITGPTSGLGLQLAALLYSKNASVFLAARSQSKLDAAVDEIKQMHPSSKGSLHPLHLDLSSYDSIKSATSKFLSESDRLDVLFHNAGVLAPPKGSENNHGVELQMGVHCLGPYLLSTLLQDVLKKTVKLPDVKPGATRIVWVGSSGAVLTPKGGVDVEELRNGKFLEHSPTDRYCVSKAGEFFLHGKFSRILEGSGVLNVYLDPGNLKTDLQRTFSTEVSWIGSFILNLFLAKPIKGAYTELFAGLSPDINAEALHELDAWVIPFGRVAKMRPDLAGACKEAVDDQSGHVVDFYSWCDEQLKGYL</sequence>
<protein>
    <submittedName>
        <fullName evidence="4">Uncharacterized protein</fullName>
    </submittedName>
</protein>
<evidence type="ECO:0000313" key="5">
    <source>
        <dbReference type="Proteomes" id="UP000777438"/>
    </source>
</evidence>
<dbReference type="GO" id="GO:0016491">
    <property type="term" value="F:oxidoreductase activity"/>
    <property type="evidence" value="ECO:0007669"/>
    <property type="project" value="UniProtKB-KW"/>
</dbReference>
<evidence type="ECO:0000313" key="4">
    <source>
        <dbReference type="EMBL" id="KAH6895400.1"/>
    </source>
</evidence>
<dbReference type="AlphaFoldDB" id="A0A9P8WFA8"/>
<dbReference type="InterPro" id="IPR036291">
    <property type="entry name" value="NAD(P)-bd_dom_sf"/>
</dbReference>
<dbReference type="PRINTS" id="PR00081">
    <property type="entry name" value="GDHRDH"/>
</dbReference>
<dbReference type="InterPro" id="IPR002347">
    <property type="entry name" value="SDR_fam"/>
</dbReference>
<keyword evidence="2" id="KW-0521">NADP</keyword>
<dbReference type="OrthoDB" id="191139at2759"/>
<name>A0A9P8WFA8_9HYPO</name>
<dbReference type="PANTHER" id="PTHR24320">
    <property type="entry name" value="RETINOL DEHYDROGENASE"/>
    <property type="match status" value="1"/>
</dbReference>
<comment type="caution">
    <text evidence="4">The sequence shown here is derived from an EMBL/GenBank/DDBJ whole genome shotgun (WGS) entry which is preliminary data.</text>
</comment>